<dbReference type="PANTHER" id="PTHR15723:SF0">
    <property type="entry name" value="CARBOHYDRATE SULFOTRANSFERASE 15"/>
    <property type="match status" value="1"/>
</dbReference>
<dbReference type="GO" id="GO:0019319">
    <property type="term" value="P:hexose biosynthetic process"/>
    <property type="evidence" value="ECO:0007669"/>
    <property type="project" value="TreeGrafter"/>
</dbReference>
<accession>A0AAD8C5Z3</accession>
<dbReference type="PANTHER" id="PTHR15723">
    <property type="entry name" value="CARBOHYDRATE SULFOTRANSFERASE 15"/>
    <property type="match status" value="1"/>
</dbReference>
<feature type="transmembrane region" description="Helical" evidence="2">
    <location>
        <begin position="304"/>
        <end position="323"/>
    </location>
</feature>
<reference evidence="4" key="1">
    <citation type="journal article" date="2023" name="PLoS Negl. Trop. Dis.">
        <title>A genome sequence for Biomphalaria pfeifferi, the major vector snail for the human-infecting parasite Schistosoma mansoni.</title>
        <authorList>
            <person name="Bu L."/>
            <person name="Lu L."/>
            <person name="Laidemitt M.R."/>
            <person name="Zhang S.M."/>
            <person name="Mutuku M."/>
            <person name="Mkoji G."/>
            <person name="Steinauer M."/>
            <person name="Loker E.S."/>
        </authorList>
    </citation>
    <scope>NUCLEOTIDE SEQUENCE</scope>
    <source>
        <strain evidence="4">KasaAsao</strain>
    </source>
</reference>
<reference evidence="4" key="2">
    <citation type="submission" date="2023-04" db="EMBL/GenBank/DDBJ databases">
        <authorList>
            <person name="Bu L."/>
            <person name="Lu L."/>
            <person name="Laidemitt M.R."/>
            <person name="Zhang S.M."/>
            <person name="Mutuku M."/>
            <person name="Mkoji G."/>
            <person name="Steinauer M."/>
            <person name="Loker E.S."/>
        </authorList>
    </citation>
    <scope>NUCLEOTIDE SEQUENCE</scope>
    <source>
        <strain evidence="4">KasaAsao</strain>
        <tissue evidence="4">Whole Snail</tissue>
    </source>
</reference>
<organism evidence="4 5">
    <name type="scientific">Biomphalaria pfeifferi</name>
    <name type="common">Bloodfluke planorb</name>
    <name type="synonym">Freshwater snail</name>
    <dbReference type="NCBI Taxonomy" id="112525"/>
    <lineage>
        <taxon>Eukaryota</taxon>
        <taxon>Metazoa</taxon>
        <taxon>Spiralia</taxon>
        <taxon>Lophotrochozoa</taxon>
        <taxon>Mollusca</taxon>
        <taxon>Gastropoda</taxon>
        <taxon>Heterobranchia</taxon>
        <taxon>Euthyneura</taxon>
        <taxon>Panpulmonata</taxon>
        <taxon>Hygrophila</taxon>
        <taxon>Lymnaeoidea</taxon>
        <taxon>Planorbidae</taxon>
        <taxon>Biomphalaria</taxon>
    </lineage>
</organism>
<gene>
    <name evidence="4" type="ORF">Bpfe_004181</name>
</gene>
<dbReference type="InterPro" id="IPR052654">
    <property type="entry name" value="CS_Sulfotransferase"/>
</dbReference>
<dbReference type="EMBL" id="JASAOG010000011">
    <property type="protein sequence ID" value="KAK0066060.1"/>
    <property type="molecule type" value="Genomic_DNA"/>
</dbReference>
<keyword evidence="2" id="KW-1133">Transmembrane helix</keyword>
<evidence type="ECO:0000313" key="4">
    <source>
        <dbReference type="EMBL" id="KAK0066060.1"/>
    </source>
</evidence>
<evidence type="ECO:0000256" key="2">
    <source>
        <dbReference type="SAM" id="Phobius"/>
    </source>
</evidence>
<dbReference type="SUPFAM" id="SSF52540">
    <property type="entry name" value="P-loop containing nucleoside triphosphate hydrolases"/>
    <property type="match status" value="1"/>
</dbReference>
<dbReference type="Gene3D" id="3.40.50.300">
    <property type="entry name" value="P-loop containing nucleotide triphosphate hydrolases"/>
    <property type="match status" value="1"/>
</dbReference>
<evidence type="ECO:0000313" key="5">
    <source>
        <dbReference type="Proteomes" id="UP001233172"/>
    </source>
</evidence>
<feature type="compositionally biased region" description="Basic residues" evidence="1">
    <location>
        <begin position="364"/>
        <end position="373"/>
    </location>
</feature>
<evidence type="ECO:0000256" key="1">
    <source>
        <dbReference type="SAM" id="MobiDB-lite"/>
    </source>
</evidence>
<evidence type="ECO:0000259" key="3">
    <source>
        <dbReference type="Pfam" id="PF00685"/>
    </source>
</evidence>
<feature type="compositionally biased region" description="Basic and acidic residues" evidence="1">
    <location>
        <begin position="374"/>
        <end position="390"/>
    </location>
</feature>
<dbReference type="AlphaFoldDB" id="A0AAD8C5Z3"/>
<feature type="region of interest" description="Disordered" evidence="1">
    <location>
        <begin position="352"/>
        <end position="395"/>
    </location>
</feature>
<comment type="caution">
    <text evidence="4">The sequence shown here is derived from an EMBL/GenBank/DDBJ whole genome shotgun (WGS) entry which is preliminary data.</text>
</comment>
<protein>
    <submittedName>
        <fullName evidence="4">Carbohydrate sulfotransferase 15</fullName>
    </submittedName>
</protein>
<dbReference type="InterPro" id="IPR000863">
    <property type="entry name" value="Sulfotransferase_dom"/>
</dbReference>
<keyword evidence="2" id="KW-0472">Membrane</keyword>
<dbReference type="Proteomes" id="UP001233172">
    <property type="component" value="Unassembled WGS sequence"/>
</dbReference>
<dbReference type="InterPro" id="IPR027417">
    <property type="entry name" value="P-loop_NTPase"/>
</dbReference>
<name>A0AAD8C5Z3_BIOPF</name>
<sequence>METENPYEVKSTRAETVEVCDVCAVVARALVLWLLIALVSLRQIVAFVFGAGVRFGEWLLNELPSLRSLIPLTSSSSGTPDAANALRIGRAVAHRLMDMLAWLLTNGFSKSIQVLLYLRLQIPVIIHNTCQHTLGRCRLLTSMSLGALLLKCITLARRFVHTCCELRDQWMILRRLNTCPVRPICWAGNNLFCLYIGKIRSNYPSALETGNRLLKQLCWIALRLLRAANTGIAFLIGRSLTGLCVVWRLLSRADAWLIDSLSSFTESCFLPSEDGPRFLKDKSRCYVLSLLWRVFHLRSRSPRFSFIAILVVVSVLLSTFLYISHVSSAGKLTRLTQYKDDPVLNKENLRDNLLPKDEGELQPGKKKNNRQRNHWKEKASLRNENNKEEGQSTPSWKQMSHVISLMKTYDWQNHTLTPVVHMEELMAKISYLRQEMVSEKNCLPKLSDPPLCKGDLKGNEVEDLLCIEKPKYLSHIKNPCWYSNGGMDEKKLRCLPYFHILGCAKSGTTDLWNRLLSHPHLIANDGMLHKEALWWSWRRYGYNGYSRRELWSFNQYVDLFQDTARIIEKSIENENLHHQIIITGDASPPDFWDFRGWSSISQNRDSNIPRVITPHLMKHFYDKPKFIIMFRDPIDRLYSDYFFVGGGLTSLDFHNDVLVAIDLLHDCVQTFGLVHCFYDHELYVKLPLRLPFACYSVFMREWLQVFPLESFLLIKTEDYKINPENTLKSVIEFLGLGPLKEKVLQEIAEEEKSRITEQRIIAGPMQNETRIILHELLDSCSHELAKLVKNDNFLWH</sequence>
<proteinExistence type="predicted"/>
<keyword evidence="5" id="KW-1185">Reference proteome</keyword>
<keyword evidence="2" id="KW-0812">Transmembrane</keyword>
<feature type="domain" description="Sulfotransferase" evidence="3">
    <location>
        <begin position="500"/>
        <end position="749"/>
    </location>
</feature>
<dbReference type="Pfam" id="PF00685">
    <property type="entry name" value="Sulfotransfer_1"/>
    <property type="match status" value="1"/>
</dbReference>
<dbReference type="GO" id="GO:0050659">
    <property type="term" value="F:N-acetylgalactosamine 4-sulfate 6-O-sulfotransferase activity"/>
    <property type="evidence" value="ECO:0007669"/>
    <property type="project" value="TreeGrafter"/>
</dbReference>
<feature type="transmembrane region" description="Helical" evidence="2">
    <location>
        <begin position="31"/>
        <end position="53"/>
    </location>
</feature>